<accession>A0ABW4BVU3</accession>
<name>A0ABW4BVU3_9LACO</name>
<evidence type="ECO:0000313" key="1">
    <source>
        <dbReference type="EMBL" id="MFD1418855.1"/>
    </source>
</evidence>
<proteinExistence type="predicted"/>
<sequence>MPLTGQKLNITKNKINDSQISMNQKDGGVTYFTDRNESEPATFDESESLNVSATIGAQLYTIEFSPKGVPVDNDNPNKEHIMIRSSNNSFYEIFERE</sequence>
<gene>
    <name evidence="1" type="ORF">ACFQ42_08875</name>
</gene>
<protein>
    <submittedName>
        <fullName evidence="1">Uncharacterized protein</fullName>
    </submittedName>
</protein>
<dbReference type="RefSeq" id="WP_125676478.1">
    <property type="nucleotide sequence ID" value="NZ_JBHTOI010000046.1"/>
</dbReference>
<reference evidence="2" key="1">
    <citation type="journal article" date="2019" name="Int. J. Syst. Evol. Microbiol.">
        <title>The Global Catalogue of Microorganisms (GCM) 10K type strain sequencing project: providing services to taxonomists for standard genome sequencing and annotation.</title>
        <authorList>
            <consortium name="The Broad Institute Genomics Platform"/>
            <consortium name="The Broad Institute Genome Sequencing Center for Infectious Disease"/>
            <person name="Wu L."/>
            <person name="Ma J."/>
        </authorList>
    </citation>
    <scope>NUCLEOTIDE SEQUENCE [LARGE SCALE GENOMIC DNA]</scope>
    <source>
        <strain evidence="2">CCM 8936</strain>
    </source>
</reference>
<keyword evidence="2" id="KW-1185">Reference proteome</keyword>
<evidence type="ECO:0000313" key="2">
    <source>
        <dbReference type="Proteomes" id="UP001597251"/>
    </source>
</evidence>
<dbReference type="Proteomes" id="UP001597251">
    <property type="component" value="Unassembled WGS sequence"/>
</dbReference>
<dbReference type="EMBL" id="JBHTOI010000046">
    <property type="protein sequence ID" value="MFD1418855.1"/>
    <property type="molecule type" value="Genomic_DNA"/>
</dbReference>
<organism evidence="1 2">
    <name type="scientific">Companilactobacillus keshanensis</name>
    <dbReference type="NCBI Taxonomy" id="2486003"/>
    <lineage>
        <taxon>Bacteria</taxon>
        <taxon>Bacillati</taxon>
        <taxon>Bacillota</taxon>
        <taxon>Bacilli</taxon>
        <taxon>Lactobacillales</taxon>
        <taxon>Lactobacillaceae</taxon>
        <taxon>Companilactobacillus</taxon>
    </lineage>
</organism>
<comment type="caution">
    <text evidence="1">The sequence shown here is derived from an EMBL/GenBank/DDBJ whole genome shotgun (WGS) entry which is preliminary data.</text>
</comment>